<evidence type="ECO:0000313" key="4">
    <source>
        <dbReference type="Proteomes" id="UP001162060"/>
    </source>
</evidence>
<dbReference type="Proteomes" id="UP001162060">
    <property type="component" value="Unassembled WGS sequence"/>
</dbReference>
<feature type="domain" description="Reverse transcriptase Ty1/copia-type" evidence="2">
    <location>
        <begin position="6"/>
        <end position="95"/>
    </location>
</feature>
<protein>
    <recommendedName>
        <fullName evidence="2">Reverse transcriptase Ty1/copia-type domain-containing protein</fullName>
    </recommendedName>
</protein>
<dbReference type="InterPro" id="IPR013103">
    <property type="entry name" value="RVT_2"/>
</dbReference>
<organism evidence="3 4">
    <name type="scientific">Peronospora matthiolae</name>
    <dbReference type="NCBI Taxonomy" id="2874970"/>
    <lineage>
        <taxon>Eukaryota</taxon>
        <taxon>Sar</taxon>
        <taxon>Stramenopiles</taxon>
        <taxon>Oomycota</taxon>
        <taxon>Peronosporomycetes</taxon>
        <taxon>Peronosporales</taxon>
        <taxon>Peronosporaceae</taxon>
        <taxon>Peronospora</taxon>
    </lineage>
</organism>
<dbReference type="EMBL" id="CAKLBY020000073">
    <property type="protein sequence ID" value="CAK7924270.1"/>
    <property type="molecule type" value="Genomic_DNA"/>
</dbReference>
<dbReference type="Pfam" id="PF07727">
    <property type="entry name" value="RVT_2"/>
    <property type="match status" value="1"/>
</dbReference>
<reference evidence="3" key="1">
    <citation type="submission" date="2024-01" db="EMBL/GenBank/DDBJ databases">
        <authorList>
            <person name="Webb A."/>
        </authorList>
    </citation>
    <scope>NUCLEOTIDE SEQUENCE</scope>
    <source>
        <strain evidence="3">Pm1</strain>
    </source>
</reference>
<dbReference type="AlphaFoldDB" id="A0AAV1TSY5"/>
<sequence>MCAFVLMLGLRTIVVGVYVDNLLTTKTDEGLLNQSSKDLASLELKDLGPVEDFFFKMRISFNMEVGHKVDQEHAITEMLQQNGLEKANAVRAPIADESSLESASEK</sequence>
<evidence type="ECO:0000313" key="3">
    <source>
        <dbReference type="EMBL" id="CAK7924270.1"/>
    </source>
</evidence>
<comment type="caution">
    <text evidence="3">The sequence shown here is derived from an EMBL/GenBank/DDBJ whole genome shotgun (WGS) entry which is preliminary data.</text>
</comment>
<accession>A0AAV1TSY5</accession>
<feature type="signal peptide" evidence="1">
    <location>
        <begin position="1"/>
        <end position="16"/>
    </location>
</feature>
<name>A0AAV1TSY5_9STRA</name>
<proteinExistence type="predicted"/>
<evidence type="ECO:0000259" key="2">
    <source>
        <dbReference type="Pfam" id="PF07727"/>
    </source>
</evidence>
<feature type="chain" id="PRO_5043685008" description="Reverse transcriptase Ty1/copia-type domain-containing protein" evidence="1">
    <location>
        <begin position="17"/>
        <end position="106"/>
    </location>
</feature>
<gene>
    <name evidence="3" type="ORF">PM001_LOCUS9420</name>
</gene>
<evidence type="ECO:0000256" key="1">
    <source>
        <dbReference type="SAM" id="SignalP"/>
    </source>
</evidence>
<keyword evidence="1" id="KW-0732">Signal</keyword>